<keyword evidence="5" id="KW-0464">Manganese</keyword>
<name>A0A7S3JRB2_9STRA</name>
<dbReference type="PANTHER" id="PTHR13832:SF565">
    <property type="entry name" value="AT28366P-RELATED"/>
    <property type="match status" value="1"/>
</dbReference>
<feature type="domain" description="PPM-type phosphatase" evidence="7">
    <location>
        <begin position="23"/>
        <end position="324"/>
    </location>
</feature>
<evidence type="ECO:0000256" key="6">
    <source>
        <dbReference type="SAM" id="MobiDB-lite"/>
    </source>
</evidence>
<dbReference type="Gene3D" id="3.60.40.10">
    <property type="entry name" value="PPM-type phosphatase domain"/>
    <property type="match status" value="1"/>
</dbReference>
<reference evidence="8" key="1">
    <citation type="submission" date="2021-01" db="EMBL/GenBank/DDBJ databases">
        <authorList>
            <person name="Corre E."/>
            <person name="Pelletier E."/>
            <person name="Niang G."/>
            <person name="Scheremetjew M."/>
            <person name="Finn R."/>
            <person name="Kale V."/>
            <person name="Holt S."/>
            <person name="Cochrane G."/>
            <person name="Meng A."/>
            <person name="Brown T."/>
            <person name="Cohen L."/>
        </authorList>
    </citation>
    <scope>NUCLEOTIDE SEQUENCE</scope>
    <source>
        <strain evidence="8">CCMP1510</strain>
    </source>
</reference>
<proteinExistence type="inferred from homology"/>
<dbReference type="SMART" id="SM00332">
    <property type="entry name" value="PP2Cc"/>
    <property type="match status" value="1"/>
</dbReference>
<dbReference type="Pfam" id="PF00481">
    <property type="entry name" value="PP2C"/>
    <property type="match status" value="1"/>
</dbReference>
<comment type="cofactor">
    <cofactor evidence="1">
        <name>Mn(2+)</name>
        <dbReference type="ChEBI" id="CHEBI:29035"/>
    </cofactor>
</comment>
<accession>A0A7S3JRB2</accession>
<dbReference type="GO" id="GO:0004722">
    <property type="term" value="F:protein serine/threonine phosphatase activity"/>
    <property type="evidence" value="ECO:0007669"/>
    <property type="project" value="UniProtKB-EC"/>
</dbReference>
<evidence type="ECO:0000256" key="2">
    <source>
        <dbReference type="ARBA" id="ARBA00001946"/>
    </source>
</evidence>
<evidence type="ECO:0000256" key="5">
    <source>
        <dbReference type="ARBA" id="ARBA00023211"/>
    </source>
</evidence>
<feature type="region of interest" description="Disordered" evidence="6">
    <location>
        <begin position="348"/>
        <end position="381"/>
    </location>
</feature>
<dbReference type="PROSITE" id="PS51746">
    <property type="entry name" value="PPM_2"/>
    <property type="match status" value="1"/>
</dbReference>
<sequence>MGQISSAPVELIRVQRSGGKKWRGAVAEMQGWRADHEDAHFFRDSENGFATFGVLDGHGGCEVARLAAHDRLPEALLDAGKTAKNGHELEKKIEAAFIQTDAWLRERPEVTRDQSGSTCVVAGIRQADDTDQTNYEWYIANAGDSRGIIFRKNNTRPQLIIYSEDHKPDRQDEHARIAAAGGFVSDVDAARRLGGGLATVVARLDGNLAVSRGLGDFAYKRDDHRQPSEQKVSCVPEIYRSNYHSTTMKKDDSDHSYHTLKTGDILILACDGIFDVMSNEQLACAIATYLAQDVDLGDIASTIVSACLRELNSKDNMTLMIIQVGIDGTDYAYHKQPKKLLPPLLTLPGMKNEQEEDDGLPRAIPLPYNGSPVQDDEEDSAVTANNAKMDLDDEDEDDIDDENDQTIDEIVGIHQYDLQTDDSVKRSYISFLEYCQADKSRKLPREARSLLRRVAKEEARKHSAAREAIARKRFGVDISLEDEKIHTTSDDGSGTSSRR</sequence>
<gene>
    <name evidence="8" type="ORF">ALAG00032_LOCUS793</name>
</gene>
<evidence type="ECO:0000313" key="8">
    <source>
        <dbReference type="EMBL" id="CAE0360064.1"/>
    </source>
</evidence>
<evidence type="ECO:0000256" key="3">
    <source>
        <dbReference type="ARBA" id="ARBA00006702"/>
    </source>
</evidence>
<comment type="similarity">
    <text evidence="3">Belongs to the PP2C family.</text>
</comment>
<dbReference type="InterPro" id="IPR015655">
    <property type="entry name" value="PP2C"/>
</dbReference>
<organism evidence="8">
    <name type="scientific">Aureoumbra lagunensis</name>
    <dbReference type="NCBI Taxonomy" id="44058"/>
    <lineage>
        <taxon>Eukaryota</taxon>
        <taxon>Sar</taxon>
        <taxon>Stramenopiles</taxon>
        <taxon>Ochrophyta</taxon>
        <taxon>Pelagophyceae</taxon>
        <taxon>Pelagomonadales</taxon>
        <taxon>Aureoumbra</taxon>
    </lineage>
</organism>
<dbReference type="PANTHER" id="PTHR13832">
    <property type="entry name" value="PROTEIN PHOSPHATASE 2C"/>
    <property type="match status" value="1"/>
</dbReference>
<evidence type="ECO:0000256" key="4">
    <source>
        <dbReference type="ARBA" id="ARBA00013081"/>
    </source>
</evidence>
<evidence type="ECO:0000256" key="1">
    <source>
        <dbReference type="ARBA" id="ARBA00001936"/>
    </source>
</evidence>
<dbReference type="SMART" id="SM00331">
    <property type="entry name" value="PP2C_SIG"/>
    <property type="match status" value="1"/>
</dbReference>
<comment type="cofactor">
    <cofactor evidence="2">
        <name>Mg(2+)</name>
        <dbReference type="ChEBI" id="CHEBI:18420"/>
    </cofactor>
</comment>
<dbReference type="InterPro" id="IPR001932">
    <property type="entry name" value="PPM-type_phosphatase-like_dom"/>
</dbReference>
<dbReference type="AlphaFoldDB" id="A0A7S3JRB2"/>
<dbReference type="InterPro" id="IPR036457">
    <property type="entry name" value="PPM-type-like_dom_sf"/>
</dbReference>
<dbReference type="SUPFAM" id="SSF81606">
    <property type="entry name" value="PP2C-like"/>
    <property type="match status" value="1"/>
</dbReference>
<evidence type="ECO:0000259" key="7">
    <source>
        <dbReference type="PROSITE" id="PS51746"/>
    </source>
</evidence>
<protein>
    <recommendedName>
        <fullName evidence="4">protein-serine/threonine phosphatase</fullName>
        <ecNumber evidence="4">3.1.3.16</ecNumber>
    </recommendedName>
</protein>
<dbReference type="CDD" id="cd00143">
    <property type="entry name" value="PP2Cc"/>
    <property type="match status" value="1"/>
</dbReference>
<dbReference type="EMBL" id="HBIJ01001060">
    <property type="protein sequence ID" value="CAE0360064.1"/>
    <property type="molecule type" value="Transcribed_RNA"/>
</dbReference>
<dbReference type="EC" id="3.1.3.16" evidence="4"/>